<dbReference type="InterPro" id="IPR051262">
    <property type="entry name" value="SMP-30/CGR1_Lactonase"/>
</dbReference>
<keyword evidence="4" id="KW-0732">Signal</keyword>
<comment type="similarity">
    <text evidence="1">Belongs to the SMP-30/CGR1 family.</text>
</comment>
<keyword evidence="7" id="KW-1185">Reference proteome</keyword>
<name>A0ABS2V3Q8_9ACTN</name>
<dbReference type="Gene3D" id="2.120.10.30">
    <property type="entry name" value="TolB, C-terminal domain"/>
    <property type="match status" value="1"/>
</dbReference>
<evidence type="ECO:0000259" key="5">
    <source>
        <dbReference type="Pfam" id="PF08450"/>
    </source>
</evidence>
<dbReference type="PROSITE" id="PS51257">
    <property type="entry name" value="PROKAR_LIPOPROTEIN"/>
    <property type="match status" value="1"/>
</dbReference>
<keyword evidence="2" id="KW-0378">Hydrolase</keyword>
<gene>
    <name evidence="6" type="ORF">JE024_34225</name>
</gene>
<feature type="signal peptide" evidence="4">
    <location>
        <begin position="1"/>
        <end position="29"/>
    </location>
</feature>
<dbReference type="PANTHER" id="PTHR47572:SF4">
    <property type="entry name" value="LACTONASE DRP35"/>
    <property type="match status" value="1"/>
</dbReference>
<protein>
    <submittedName>
        <fullName evidence="6">SMP-30/gluconolactonase/LRE family protein</fullName>
    </submittedName>
</protein>
<dbReference type="Pfam" id="PF08450">
    <property type="entry name" value="SGL"/>
    <property type="match status" value="1"/>
</dbReference>
<feature type="region of interest" description="Disordered" evidence="3">
    <location>
        <begin position="29"/>
        <end position="53"/>
    </location>
</feature>
<comment type="caution">
    <text evidence="6">The sequence shown here is derived from an EMBL/GenBank/DDBJ whole genome shotgun (WGS) entry which is preliminary data.</text>
</comment>
<evidence type="ECO:0000313" key="6">
    <source>
        <dbReference type="EMBL" id="MBM9623655.1"/>
    </source>
</evidence>
<dbReference type="SUPFAM" id="SSF63829">
    <property type="entry name" value="Calcium-dependent phosphotriesterase"/>
    <property type="match status" value="1"/>
</dbReference>
<reference evidence="6 7" key="1">
    <citation type="journal article" date="2016" name="Arch. Microbiol.">
        <title>Streptomyces zhihengii sp. nov., isolated from rhizospheric soil of Psammosilene tunicoides.</title>
        <authorList>
            <person name="Huang M.J."/>
            <person name="Fei J.J."/>
            <person name="Salam N."/>
            <person name="Kim C.J."/>
            <person name="Hozzein W.N."/>
            <person name="Xiao M."/>
            <person name="Huang H.Q."/>
            <person name="Li W.J."/>
        </authorList>
    </citation>
    <scope>NUCLEOTIDE SEQUENCE [LARGE SCALE GENOMIC DNA]</scope>
    <source>
        <strain evidence="6 7">YIM T102</strain>
    </source>
</reference>
<organism evidence="6 7">
    <name type="scientific">Streptomyces zhihengii</name>
    <dbReference type="NCBI Taxonomy" id="1818004"/>
    <lineage>
        <taxon>Bacteria</taxon>
        <taxon>Bacillati</taxon>
        <taxon>Actinomycetota</taxon>
        <taxon>Actinomycetes</taxon>
        <taxon>Kitasatosporales</taxon>
        <taxon>Streptomycetaceae</taxon>
        <taxon>Streptomyces</taxon>
    </lineage>
</organism>
<evidence type="ECO:0000313" key="7">
    <source>
        <dbReference type="Proteomes" id="UP000664109"/>
    </source>
</evidence>
<evidence type="ECO:0000256" key="1">
    <source>
        <dbReference type="ARBA" id="ARBA00008853"/>
    </source>
</evidence>
<dbReference type="Proteomes" id="UP000664109">
    <property type="component" value="Unassembled WGS sequence"/>
</dbReference>
<evidence type="ECO:0000256" key="4">
    <source>
        <dbReference type="SAM" id="SignalP"/>
    </source>
</evidence>
<evidence type="ECO:0000256" key="2">
    <source>
        <dbReference type="ARBA" id="ARBA00022801"/>
    </source>
</evidence>
<dbReference type="PANTHER" id="PTHR47572">
    <property type="entry name" value="LIPOPROTEIN-RELATED"/>
    <property type="match status" value="1"/>
</dbReference>
<sequence length="350" mass="36580">MRRRPLRPLAALAAAICLTALTGCGTQTAGPGDRGAGGPNPHTAGGPGGGGTVRAQKVVRLTTPHEATGMTLLEGPVFDERGDLLVVDVTAPAGGPKVLRVDIGRKTSRQVHTDDRGAYTSAQFSPYDGRLYLTDFVHGDIVSLAPDGSDPRTFFSGEVDGAPMNPDDLAFDRDGHLYLSDSRGMSEGKAIGRVVRIDREGRDATVLAGGLAAPNGISFDERYRGLWVSELTENRVSYLLLDGKGSVASRHTAIRVDGGIAQTDSIAVDADGNVYQALHGRPAIAVYDRHGERLATVDVRGRDAEGLESATNVAITPGGTRAYMTVSGPAGGFLYAFDALGKGIRQSNGG</sequence>
<proteinExistence type="inferred from homology"/>
<evidence type="ECO:0000256" key="3">
    <source>
        <dbReference type="SAM" id="MobiDB-lite"/>
    </source>
</evidence>
<feature type="chain" id="PRO_5047329301" evidence="4">
    <location>
        <begin position="30"/>
        <end position="350"/>
    </location>
</feature>
<dbReference type="RefSeq" id="WP_205377756.1">
    <property type="nucleotide sequence ID" value="NZ_JAFEJA010000002.1"/>
</dbReference>
<dbReference type="InterPro" id="IPR011042">
    <property type="entry name" value="6-blade_b-propeller_TolB-like"/>
</dbReference>
<dbReference type="InterPro" id="IPR013658">
    <property type="entry name" value="SGL"/>
</dbReference>
<accession>A0ABS2V3Q8</accession>
<dbReference type="EMBL" id="JAFEJA010000002">
    <property type="protein sequence ID" value="MBM9623655.1"/>
    <property type="molecule type" value="Genomic_DNA"/>
</dbReference>
<feature type="domain" description="SMP-30/Gluconolactonase/LRE-like region" evidence="5">
    <location>
        <begin position="74"/>
        <end position="300"/>
    </location>
</feature>